<dbReference type="Pfam" id="PF04386">
    <property type="entry name" value="SspB"/>
    <property type="match status" value="1"/>
</dbReference>
<comment type="caution">
    <text evidence="2">The sequence shown here is derived from an EMBL/GenBank/DDBJ whole genome shotgun (WGS) entry which is preliminary data.</text>
</comment>
<protein>
    <recommendedName>
        <fullName evidence="4">Stringent starvation protein B</fullName>
    </recommendedName>
</protein>
<name>A0ABU1JIY8_9PROT</name>
<evidence type="ECO:0000313" key="2">
    <source>
        <dbReference type="EMBL" id="MDR6288573.1"/>
    </source>
</evidence>
<dbReference type="InterPro" id="IPR036760">
    <property type="entry name" value="SspB-like_sf"/>
</dbReference>
<keyword evidence="3" id="KW-1185">Reference proteome</keyword>
<dbReference type="Proteomes" id="UP001262410">
    <property type="component" value="Unassembled WGS sequence"/>
</dbReference>
<dbReference type="SUPFAM" id="SSF101738">
    <property type="entry name" value="SspB-like"/>
    <property type="match status" value="1"/>
</dbReference>
<dbReference type="Gene3D" id="2.30.30.220">
    <property type="entry name" value="SspB-like"/>
    <property type="match status" value="1"/>
</dbReference>
<feature type="compositionally biased region" description="Acidic residues" evidence="1">
    <location>
        <begin position="121"/>
        <end position="137"/>
    </location>
</feature>
<organism evidence="2 3">
    <name type="scientific">Inquilinus ginsengisoli</name>
    <dbReference type="NCBI Taxonomy" id="363840"/>
    <lineage>
        <taxon>Bacteria</taxon>
        <taxon>Pseudomonadati</taxon>
        <taxon>Pseudomonadota</taxon>
        <taxon>Alphaproteobacteria</taxon>
        <taxon>Rhodospirillales</taxon>
        <taxon>Rhodospirillaceae</taxon>
        <taxon>Inquilinus</taxon>
    </lineage>
</organism>
<reference evidence="2 3" key="1">
    <citation type="submission" date="2023-07" db="EMBL/GenBank/DDBJ databases">
        <title>Sorghum-associated microbial communities from plants grown in Nebraska, USA.</title>
        <authorList>
            <person name="Schachtman D."/>
        </authorList>
    </citation>
    <scope>NUCLEOTIDE SEQUENCE [LARGE SCALE GENOMIC DNA]</scope>
    <source>
        <strain evidence="2 3">584</strain>
    </source>
</reference>
<accession>A0ABU1JIY8</accession>
<dbReference type="InterPro" id="IPR007481">
    <property type="entry name" value="SspB"/>
</dbReference>
<evidence type="ECO:0000256" key="1">
    <source>
        <dbReference type="SAM" id="MobiDB-lite"/>
    </source>
</evidence>
<gene>
    <name evidence="2" type="ORF">E9232_001080</name>
</gene>
<evidence type="ECO:0000313" key="3">
    <source>
        <dbReference type="Proteomes" id="UP001262410"/>
    </source>
</evidence>
<evidence type="ECO:0008006" key="4">
    <source>
        <dbReference type="Google" id="ProtNLM"/>
    </source>
</evidence>
<sequence>MDDELRYDRMVESALRGVVREALTQAGETGLPGEHHFYLTFMTNHRGVAIPEYLRQKYPQEMTIVLQHQFFGLEVCEDRFSVSLSFSSKTERLVIPLAAITTFADPSVNFALQFQSAKEDGAEDEAEDGEAAAEDGAETPRAETPRNDAGGNVVQGPTGRGQTESTPAEGGKVVTLDAFRKK</sequence>
<proteinExistence type="predicted"/>
<feature type="region of interest" description="Disordered" evidence="1">
    <location>
        <begin position="118"/>
        <end position="182"/>
    </location>
</feature>
<dbReference type="EMBL" id="JAVDPW010000002">
    <property type="protein sequence ID" value="MDR6288573.1"/>
    <property type="molecule type" value="Genomic_DNA"/>
</dbReference>